<dbReference type="Pfam" id="PF12499">
    <property type="entry name" value="DUF3707"/>
    <property type="match status" value="1"/>
</dbReference>
<organism evidence="2 3">
    <name type="scientific">Tetradesmus obliquus</name>
    <name type="common">Green alga</name>
    <name type="synonym">Acutodesmus obliquus</name>
    <dbReference type="NCBI Taxonomy" id="3088"/>
    <lineage>
        <taxon>Eukaryota</taxon>
        <taxon>Viridiplantae</taxon>
        <taxon>Chlorophyta</taxon>
        <taxon>core chlorophytes</taxon>
        <taxon>Chlorophyceae</taxon>
        <taxon>CS clade</taxon>
        <taxon>Sphaeropleales</taxon>
        <taxon>Scenedesmaceae</taxon>
        <taxon>Tetradesmus</taxon>
    </lineage>
</organism>
<keyword evidence="3" id="KW-1185">Reference proteome</keyword>
<dbReference type="EMBL" id="CP126220">
    <property type="protein sequence ID" value="WIA21368.1"/>
    <property type="molecule type" value="Genomic_DNA"/>
</dbReference>
<protein>
    <recommendedName>
        <fullName evidence="1">Pherophorin domain-containing protein</fullName>
    </recommendedName>
</protein>
<feature type="domain" description="Pherophorin" evidence="1">
    <location>
        <begin position="61"/>
        <end position="227"/>
    </location>
</feature>
<accession>A0ABY8UL10</accession>
<evidence type="ECO:0000313" key="3">
    <source>
        <dbReference type="Proteomes" id="UP001244341"/>
    </source>
</evidence>
<gene>
    <name evidence="2" type="ORF">OEZ85_000587</name>
</gene>
<dbReference type="InterPro" id="IPR024616">
    <property type="entry name" value="Pherophorin"/>
</dbReference>
<reference evidence="2 3" key="1">
    <citation type="submission" date="2023-05" db="EMBL/GenBank/DDBJ databases">
        <title>A 100% complete, gapless, phased diploid assembly of the Scenedesmus obliquus UTEX 3031 genome.</title>
        <authorList>
            <person name="Biondi T.C."/>
            <person name="Hanschen E.R."/>
            <person name="Kwon T."/>
            <person name="Eng W."/>
            <person name="Kruse C.P.S."/>
            <person name="Koehler S.I."/>
            <person name="Kunde Y."/>
            <person name="Gleasner C.D."/>
            <person name="You Mak K.T."/>
            <person name="Polle J."/>
            <person name="Hovde B.T."/>
            <person name="Starkenburg S.R."/>
        </authorList>
    </citation>
    <scope>NUCLEOTIDE SEQUENCE [LARGE SCALE GENOMIC DNA]</scope>
    <source>
        <strain evidence="2 3">DOE0152z</strain>
    </source>
</reference>
<sequence length="231" mass="24132">MQPGEGRLPSQDAAATAAATAADAGNTLTAIAAQPADHRRSLLQFDPGFPWPTADMRPVASQCNKTGNSTIELFYDYNWPANSSGPYCFRIWTNASISGGALGEITAPLNGQTDASASFVQLTALGFEVGKNCTNAVASASLTLSSGATQTITAGNTVFTNNAAWSTGRLNLTLTNPIRYDNVTNAVLCMTLRSPCANIFALCQAGGGTSCGTFVSVFAYRQKKSCCECFP</sequence>
<evidence type="ECO:0000313" key="2">
    <source>
        <dbReference type="EMBL" id="WIA21368.1"/>
    </source>
</evidence>
<name>A0ABY8UL10_TETOB</name>
<proteinExistence type="predicted"/>
<dbReference type="Proteomes" id="UP001244341">
    <property type="component" value="Chromosome 13b"/>
</dbReference>
<evidence type="ECO:0000259" key="1">
    <source>
        <dbReference type="Pfam" id="PF12499"/>
    </source>
</evidence>